<feature type="region of interest" description="Disordered" evidence="1">
    <location>
        <begin position="1"/>
        <end position="50"/>
    </location>
</feature>
<dbReference type="Proteomes" id="UP001208938">
    <property type="component" value="Unassembled WGS sequence"/>
</dbReference>
<reference evidence="2 3" key="1">
    <citation type="submission" date="2022-10" db="EMBL/GenBank/DDBJ databases">
        <title>Pararhodobacter sp. nov., isolated from marine algae.</title>
        <authorList>
            <person name="Choi B.J."/>
            <person name="Kim J.M."/>
            <person name="Lee J.K."/>
            <person name="Choi D.G."/>
            <person name="Jeon C.O."/>
        </authorList>
    </citation>
    <scope>NUCLEOTIDE SEQUENCE [LARGE SCALE GENOMIC DNA]</scope>
    <source>
        <strain evidence="2 3">ZQ420</strain>
    </source>
</reference>
<sequence length="50" mass="4545">MTKGVPSSGKGSASGVLPGGAKKPAGSGGNSEESRVTSGLPTGGSKGGSK</sequence>
<feature type="compositionally biased region" description="Gly residues" evidence="1">
    <location>
        <begin position="41"/>
        <end position="50"/>
    </location>
</feature>
<gene>
    <name evidence="2" type="ORF">OKW52_04765</name>
</gene>
<name>A0ABT3GVT4_9RHOB</name>
<evidence type="ECO:0000313" key="2">
    <source>
        <dbReference type="EMBL" id="MCW1931590.1"/>
    </source>
</evidence>
<accession>A0ABT3GVT4</accession>
<evidence type="ECO:0000256" key="1">
    <source>
        <dbReference type="SAM" id="MobiDB-lite"/>
    </source>
</evidence>
<protein>
    <submittedName>
        <fullName evidence="2">Uncharacterized protein</fullName>
    </submittedName>
</protein>
<comment type="caution">
    <text evidence="2">The sequence shown here is derived from an EMBL/GenBank/DDBJ whole genome shotgun (WGS) entry which is preliminary data.</text>
</comment>
<keyword evidence="3" id="KW-1185">Reference proteome</keyword>
<proteinExistence type="predicted"/>
<organism evidence="2 3">
    <name type="scientific">Pararhodobacter zhoushanensis</name>
    <dbReference type="NCBI Taxonomy" id="2479545"/>
    <lineage>
        <taxon>Bacteria</taxon>
        <taxon>Pseudomonadati</taxon>
        <taxon>Pseudomonadota</taxon>
        <taxon>Alphaproteobacteria</taxon>
        <taxon>Rhodobacterales</taxon>
        <taxon>Paracoccaceae</taxon>
        <taxon>Pararhodobacter</taxon>
    </lineage>
</organism>
<dbReference type="EMBL" id="JAPDFL010000001">
    <property type="protein sequence ID" value="MCW1931590.1"/>
    <property type="molecule type" value="Genomic_DNA"/>
</dbReference>
<dbReference type="RefSeq" id="WP_164736694.1">
    <property type="nucleotide sequence ID" value="NZ_JAPDFL010000001.1"/>
</dbReference>
<evidence type="ECO:0000313" key="3">
    <source>
        <dbReference type="Proteomes" id="UP001208938"/>
    </source>
</evidence>